<keyword evidence="3 10" id="KW-0245">EGF-like domain</keyword>
<keyword evidence="8" id="KW-1015">Disulfide bond</keyword>
<dbReference type="GO" id="GO:0005509">
    <property type="term" value="F:calcium ion binding"/>
    <property type="evidence" value="ECO:0007669"/>
    <property type="project" value="InterPro"/>
</dbReference>
<dbReference type="AlphaFoldDB" id="A0A6V7QL65"/>
<dbReference type="GO" id="GO:0030247">
    <property type="term" value="F:polysaccharide binding"/>
    <property type="evidence" value="ECO:0007669"/>
    <property type="project" value="InterPro"/>
</dbReference>
<dbReference type="PANTHER" id="PTHR27005">
    <property type="entry name" value="WALL-ASSOCIATED RECEPTOR KINASE-LIKE 21"/>
    <property type="match status" value="1"/>
</dbReference>
<dbReference type="InterPro" id="IPR045274">
    <property type="entry name" value="WAK-like"/>
</dbReference>
<keyword evidence="11" id="KW-1133">Transmembrane helix</keyword>
<keyword evidence="7" id="KW-0067">ATP-binding</keyword>
<dbReference type="InterPro" id="IPR049883">
    <property type="entry name" value="NOTCH1_EGF-like"/>
</dbReference>
<dbReference type="SMART" id="SM00220">
    <property type="entry name" value="S_TKc"/>
    <property type="match status" value="1"/>
</dbReference>
<dbReference type="InterPro" id="IPR000742">
    <property type="entry name" value="EGF"/>
</dbReference>
<sequence length="649" mass="72725">MEPKENSIPTGVVILWGLLSLQLLILQLTSASVPTINTLPGCPQRCGNVEIPYPFGIGRNCSMEGFTLNCTVSNGTYKPFVYNVEFLSISLSLGIARIANTVSSQCYNATNGNVTYDDWWMNLMPTPYRFSSTLNKFTTIGCMTLAYLIVSDKVNNSYWSGCVSMYYQVWFNENFTSTNTYNFSPCNYAVLVEERAFEFHTSYITTGELYKRKLPLMLDWAVRNKTCLDARLNMTSYACVSEHSTCVDSANGPGYLCNCSDGYQGNPYLSHGCQADIDECANKDASPCSGVCHNTQGGYWCSCPRGTHGNPYNGTCYQNQELTLAVKLVIGIVINVLIILIIMLCIHIICERQKLIKVKENNFQQHGGWLLLEEIGKRQGLSFKIFTEEELEQATNKFHKNNILGHGGFGTINHKNIVKLLGCCLEVEVPMLVYEYISKGTLFQLIHDNSRRIYISLETRLKIALESAEALAYLHSSASPPIIHGDVKSANILLDDHLTAKVSDFGASILAPSDETQFVTLVQGTCGYLDPEYLQTCYLTDRSDVYSFGVILLELLTGKKALCFEGTEQDMSLSSNFLSAIMEGRFNELLDDHIKYDEEIERINDIAKLAKACLNVKGEDRPSMKEVAEELDRLKKMKQHPWNNVTTQR</sequence>
<dbReference type="SMART" id="SM00181">
    <property type="entry name" value="EGF"/>
    <property type="match status" value="2"/>
</dbReference>
<keyword evidence="11" id="KW-0812">Transmembrane</keyword>
<dbReference type="GO" id="GO:0005886">
    <property type="term" value="C:plasma membrane"/>
    <property type="evidence" value="ECO:0007669"/>
    <property type="project" value="TreeGrafter"/>
</dbReference>
<evidence type="ECO:0000256" key="9">
    <source>
        <dbReference type="ARBA" id="ARBA00023180"/>
    </source>
</evidence>
<evidence type="ECO:0000256" key="8">
    <source>
        <dbReference type="ARBA" id="ARBA00023157"/>
    </source>
</evidence>
<dbReference type="InterPro" id="IPR018097">
    <property type="entry name" value="EGF_Ca-bd_CS"/>
</dbReference>
<keyword evidence="11" id="KW-0472">Membrane</keyword>
<dbReference type="FunFam" id="1.10.510.10:FF:000084">
    <property type="entry name" value="Wall-associated receptor kinase 2"/>
    <property type="match status" value="1"/>
</dbReference>
<feature type="domain" description="EGF-like" evidence="14">
    <location>
        <begin position="276"/>
        <end position="317"/>
    </location>
</feature>
<accession>A0A6V7QL65</accession>
<keyword evidence="6" id="KW-0547">Nucleotide-binding</keyword>
<comment type="caution">
    <text evidence="10">Lacks conserved residue(s) required for the propagation of feature annotation.</text>
</comment>
<dbReference type="EMBL" id="LR862137">
    <property type="protein sequence ID" value="CAD1843910.1"/>
    <property type="molecule type" value="Genomic_DNA"/>
</dbReference>
<dbReference type="CDD" id="cd00054">
    <property type="entry name" value="EGF_CA"/>
    <property type="match status" value="1"/>
</dbReference>
<dbReference type="Gene3D" id="1.10.510.10">
    <property type="entry name" value="Transferase(Phosphotransferase) domain 1"/>
    <property type="match status" value="1"/>
</dbReference>
<dbReference type="PROSITE" id="PS50026">
    <property type="entry name" value="EGF_3"/>
    <property type="match status" value="1"/>
</dbReference>
<dbReference type="InterPro" id="IPR000719">
    <property type="entry name" value="Prot_kinase_dom"/>
</dbReference>
<dbReference type="GO" id="GO:0005524">
    <property type="term" value="F:ATP binding"/>
    <property type="evidence" value="ECO:0007669"/>
    <property type="project" value="UniProtKB-KW"/>
</dbReference>
<keyword evidence="2" id="KW-0723">Serine/threonine-protein kinase</keyword>
<dbReference type="Pfam" id="PF07645">
    <property type="entry name" value="EGF_CA"/>
    <property type="match status" value="1"/>
</dbReference>
<evidence type="ECO:0000256" key="5">
    <source>
        <dbReference type="ARBA" id="ARBA00022729"/>
    </source>
</evidence>
<keyword evidence="9" id="KW-0325">Glycoprotein</keyword>
<dbReference type="PANTHER" id="PTHR27005:SF479">
    <property type="entry name" value="OS06G0706600 PROTEIN"/>
    <property type="match status" value="1"/>
</dbReference>
<feature type="domain" description="Protein kinase" evidence="13">
    <location>
        <begin position="263"/>
        <end position="643"/>
    </location>
</feature>
<keyword evidence="2" id="KW-0418">Kinase</keyword>
<dbReference type="InterPro" id="IPR000152">
    <property type="entry name" value="EGF-type_Asp/Asn_hydroxyl_site"/>
</dbReference>
<dbReference type="GO" id="GO:0007166">
    <property type="term" value="P:cell surface receptor signaling pathway"/>
    <property type="evidence" value="ECO:0007669"/>
    <property type="project" value="InterPro"/>
</dbReference>
<evidence type="ECO:0000256" key="6">
    <source>
        <dbReference type="ARBA" id="ARBA00022741"/>
    </source>
</evidence>
<dbReference type="InterPro" id="IPR011009">
    <property type="entry name" value="Kinase-like_dom_sf"/>
</dbReference>
<dbReference type="Pfam" id="PF00069">
    <property type="entry name" value="Pkinase"/>
    <property type="match status" value="1"/>
</dbReference>
<proteinExistence type="predicted"/>
<protein>
    <recommendedName>
        <fullName evidence="16">Wall-associated receptor kinase 2-like</fullName>
    </recommendedName>
</protein>
<comment type="subcellular location">
    <subcellularLocation>
        <location evidence="1">Membrane</location>
        <topology evidence="1">Single-pass type I membrane protein</topology>
    </subcellularLocation>
</comment>
<dbReference type="InterPro" id="IPR025287">
    <property type="entry name" value="WAK_GUB"/>
</dbReference>
<feature type="signal peptide" evidence="12">
    <location>
        <begin position="1"/>
        <end position="31"/>
    </location>
</feature>
<dbReference type="InterPro" id="IPR001881">
    <property type="entry name" value="EGF-like_Ca-bd_dom"/>
</dbReference>
<dbReference type="SUPFAM" id="SSF57196">
    <property type="entry name" value="EGF/Laminin"/>
    <property type="match status" value="1"/>
</dbReference>
<dbReference type="PROSITE" id="PS00010">
    <property type="entry name" value="ASX_HYDROXYL"/>
    <property type="match status" value="1"/>
</dbReference>
<dbReference type="PROSITE" id="PS50011">
    <property type="entry name" value="PROTEIN_KINASE_DOM"/>
    <property type="match status" value="1"/>
</dbReference>
<dbReference type="PROSITE" id="PS00108">
    <property type="entry name" value="PROTEIN_KINASE_ST"/>
    <property type="match status" value="1"/>
</dbReference>
<gene>
    <name evidence="15" type="ORF">CB5_LOCUS27121</name>
</gene>
<evidence type="ECO:0008006" key="16">
    <source>
        <dbReference type="Google" id="ProtNLM"/>
    </source>
</evidence>
<dbReference type="PROSITE" id="PS01187">
    <property type="entry name" value="EGF_CA"/>
    <property type="match status" value="1"/>
</dbReference>
<dbReference type="Gene3D" id="2.10.25.10">
    <property type="entry name" value="Laminin"/>
    <property type="match status" value="1"/>
</dbReference>
<reference evidence="15" key="1">
    <citation type="submission" date="2020-07" db="EMBL/GenBank/DDBJ databases">
        <authorList>
            <person name="Lin J."/>
        </authorList>
    </citation>
    <scope>NUCLEOTIDE SEQUENCE</scope>
</reference>
<evidence type="ECO:0000256" key="7">
    <source>
        <dbReference type="ARBA" id="ARBA00022840"/>
    </source>
</evidence>
<dbReference type="Pfam" id="PF13947">
    <property type="entry name" value="GUB_WAK_bind"/>
    <property type="match status" value="1"/>
</dbReference>
<dbReference type="SMART" id="SM00179">
    <property type="entry name" value="EGF_CA"/>
    <property type="match status" value="1"/>
</dbReference>
<evidence type="ECO:0000256" key="1">
    <source>
        <dbReference type="ARBA" id="ARBA00004479"/>
    </source>
</evidence>
<name>A0A6V7QL65_ANACO</name>
<evidence type="ECO:0000313" key="15">
    <source>
        <dbReference type="EMBL" id="CAD1843910.1"/>
    </source>
</evidence>
<evidence type="ECO:0000259" key="14">
    <source>
        <dbReference type="PROSITE" id="PS50026"/>
    </source>
</evidence>
<evidence type="ECO:0000256" key="4">
    <source>
        <dbReference type="ARBA" id="ARBA00022679"/>
    </source>
</evidence>
<dbReference type="SUPFAM" id="SSF56112">
    <property type="entry name" value="Protein kinase-like (PK-like)"/>
    <property type="match status" value="1"/>
</dbReference>
<evidence type="ECO:0000256" key="3">
    <source>
        <dbReference type="ARBA" id="ARBA00022536"/>
    </source>
</evidence>
<evidence type="ECO:0000256" key="10">
    <source>
        <dbReference type="PROSITE-ProRule" id="PRU00076"/>
    </source>
</evidence>
<dbReference type="GO" id="GO:0004674">
    <property type="term" value="F:protein serine/threonine kinase activity"/>
    <property type="evidence" value="ECO:0007669"/>
    <property type="project" value="UniProtKB-KW"/>
</dbReference>
<organism evidence="15">
    <name type="scientific">Ananas comosus var. bracteatus</name>
    <name type="common">red pineapple</name>
    <dbReference type="NCBI Taxonomy" id="296719"/>
    <lineage>
        <taxon>Eukaryota</taxon>
        <taxon>Viridiplantae</taxon>
        <taxon>Streptophyta</taxon>
        <taxon>Embryophyta</taxon>
        <taxon>Tracheophyta</taxon>
        <taxon>Spermatophyta</taxon>
        <taxon>Magnoliopsida</taxon>
        <taxon>Liliopsida</taxon>
        <taxon>Poales</taxon>
        <taxon>Bromeliaceae</taxon>
        <taxon>Bromelioideae</taxon>
        <taxon>Ananas</taxon>
    </lineage>
</organism>
<evidence type="ECO:0000256" key="2">
    <source>
        <dbReference type="ARBA" id="ARBA00022527"/>
    </source>
</evidence>
<evidence type="ECO:0000259" key="13">
    <source>
        <dbReference type="PROSITE" id="PS50011"/>
    </source>
</evidence>
<dbReference type="Gene3D" id="3.30.200.20">
    <property type="entry name" value="Phosphorylase Kinase, domain 1"/>
    <property type="match status" value="1"/>
</dbReference>
<evidence type="ECO:0000256" key="11">
    <source>
        <dbReference type="SAM" id="Phobius"/>
    </source>
</evidence>
<feature type="chain" id="PRO_5028377510" description="Wall-associated receptor kinase 2-like" evidence="12">
    <location>
        <begin position="32"/>
        <end position="649"/>
    </location>
</feature>
<evidence type="ECO:0000256" key="12">
    <source>
        <dbReference type="SAM" id="SignalP"/>
    </source>
</evidence>
<keyword evidence="4" id="KW-0808">Transferase</keyword>
<dbReference type="InterPro" id="IPR008271">
    <property type="entry name" value="Ser/Thr_kinase_AS"/>
</dbReference>
<keyword evidence="5 12" id="KW-0732">Signal</keyword>
<feature type="transmembrane region" description="Helical" evidence="11">
    <location>
        <begin position="328"/>
        <end position="350"/>
    </location>
</feature>